<dbReference type="PANTHER" id="PTHR21294:SF17">
    <property type="entry name" value="PROTEIN FIXA"/>
    <property type="match status" value="1"/>
</dbReference>
<keyword evidence="6" id="KW-1185">Reference proteome</keyword>
<evidence type="ECO:0000259" key="4">
    <source>
        <dbReference type="SMART" id="SM00893"/>
    </source>
</evidence>
<evidence type="ECO:0000256" key="3">
    <source>
        <dbReference type="ARBA" id="ARBA00040635"/>
    </source>
</evidence>
<proteinExistence type="inferred from homology"/>
<dbReference type="AlphaFoldDB" id="A0A1H4C7E5"/>
<evidence type="ECO:0000256" key="1">
    <source>
        <dbReference type="ARBA" id="ARBA00007557"/>
    </source>
</evidence>
<dbReference type="EMBL" id="FNQN01000007">
    <property type="protein sequence ID" value="SEA56269.1"/>
    <property type="molecule type" value="Genomic_DNA"/>
</dbReference>
<protein>
    <recommendedName>
        <fullName evidence="3">Protein FixA</fullName>
    </recommendedName>
</protein>
<evidence type="ECO:0000313" key="6">
    <source>
        <dbReference type="Proteomes" id="UP000199409"/>
    </source>
</evidence>
<gene>
    <name evidence="5" type="ORF">SAMN05660420_02469</name>
</gene>
<name>A0A1H4C7E5_9BACT</name>
<reference evidence="5 6" key="1">
    <citation type="submission" date="2016-10" db="EMBL/GenBank/DDBJ databases">
        <authorList>
            <person name="de Groot N.N."/>
        </authorList>
    </citation>
    <scope>NUCLEOTIDE SEQUENCE [LARGE SCALE GENOMIC DNA]</scope>
    <source>
        <strain evidence="5 6">DSM 7343</strain>
    </source>
</reference>
<dbReference type="NCBIfam" id="NF002888">
    <property type="entry name" value="PRK03359.1"/>
    <property type="match status" value="1"/>
</dbReference>
<evidence type="ECO:0000313" key="5">
    <source>
        <dbReference type="EMBL" id="SEA56269.1"/>
    </source>
</evidence>
<feature type="domain" description="Electron transfer flavoprotein alpha/beta-subunit N-terminal" evidence="4">
    <location>
        <begin position="23"/>
        <end position="212"/>
    </location>
</feature>
<dbReference type="Gene3D" id="3.40.50.620">
    <property type="entry name" value="HUPs"/>
    <property type="match status" value="1"/>
</dbReference>
<comment type="similarity">
    <text evidence="1">Belongs to the ETF beta-subunit/FixA family.</text>
</comment>
<keyword evidence="2" id="KW-0813">Transport</keyword>
<organism evidence="5 6">
    <name type="scientific">Desulfuromusa kysingii</name>
    <dbReference type="NCBI Taxonomy" id="37625"/>
    <lineage>
        <taxon>Bacteria</taxon>
        <taxon>Pseudomonadati</taxon>
        <taxon>Thermodesulfobacteriota</taxon>
        <taxon>Desulfuromonadia</taxon>
        <taxon>Desulfuromonadales</taxon>
        <taxon>Geopsychrobacteraceae</taxon>
        <taxon>Desulfuromusa</taxon>
    </lineage>
</organism>
<dbReference type="GO" id="GO:0009055">
    <property type="term" value="F:electron transfer activity"/>
    <property type="evidence" value="ECO:0007669"/>
    <property type="project" value="InterPro"/>
</dbReference>
<accession>A0A1H4C7E5</accession>
<dbReference type="SUPFAM" id="SSF52402">
    <property type="entry name" value="Adenine nucleotide alpha hydrolases-like"/>
    <property type="match status" value="1"/>
</dbReference>
<dbReference type="STRING" id="37625.SAMN05660420_02469"/>
<keyword evidence="2" id="KW-0249">Electron transport</keyword>
<dbReference type="Pfam" id="PF01012">
    <property type="entry name" value="ETF"/>
    <property type="match status" value="1"/>
</dbReference>
<sequence length="249" mass="27031">MNIIACIKVVPEEQDIAVLPNQELSFDKAQWKIGQYDLSALEAGKQLAKETGGSMKVLTIGGDALSKTKIRKDILSRGADELNVVITDQQFNDSLVTAKAIVKAVKTMNEFDLLIFGTGSSDLYSQQVGNQVGAIMDLPVVNEINDINLQEGIIRVERVLEGEVEVLEIPLPAVISVTSEINVPTIPGMRDIMSAGKKKVNELSVDLSGIAGSTEVLNDLAPEQKDRKLQIVKGDTDEMVDALIQFLNK</sequence>
<dbReference type="PIRSF" id="PIRSF000090">
    <property type="entry name" value="Beta-ETF"/>
    <property type="match status" value="1"/>
</dbReference>
<evidence type="ECO:0000256" key="2">
    <source>
        <dbReference type="ARBA" id="ARBA00022982"/>
    </source>
</evidence>
<dbReference type="InterPro" id="IPR000049">
    <property type="entry name" value="ET-Flavoprotein_bsu_CS"/>
</dbReference>
<dbReference type="PANTHER" id="PTHR21294">
    <property type="entry name" value="ELECTRON TRANSFER FLAVOPROTEIN BETA-SUBUNIT"/>
    <property type="match status" value="1"/>
</dbReference>
<dbReference type="SMART" id="SM00893">
    <property type="entry name" value="ETF"/>
    <property type="match status" value="1"/>
</dbReference>
<dbReference type="OrthoDB" id="9804960at2"/>
<dbReference type="InterPro" id="IPR012255">
    <property type="entry name" value="ETF_b"/>
</dbReference>
<dbReference type="PROSITE" id="PS01065">
    <property type="entry name" value="ETF_BETA"/>
    <property type="match status" value="1"/>
</dbReference>
<dbReference type="Proteomes" id="UP000199409">
    <property type="component" value="Unassembled WGS sequence"/>
</dbReference>
<dbReference type="RefSeq" id="WP_092348949.1">
    <property type="nucleotide sequence ID" value="NZ_FNQN01000007.1"/>
</dbReference>
<dbReference type="InterPro" id="IPR014729">
    <property type="entry name" value="Rossmann-like_a/b/a_fold"/>
</dbReference>
<dbReference type="InterPro" id="IPR014730">
    <property type="entry name" value="ETF_a/b_N"/>
</dbReference>